<dbReference type="SUPFAM" id="SSF55347">
    <property type="entry name" value="Glyceraldehyde-3-phosphate dehydrogenase-like, C-terminal domain"/>
    <property type="match status" value="1"/>
</dbReference>
<evidence type="ECO:0000313" key="3">
    <source>
        <dbReference type="EMBL" id="REF35802.1"/>
    </source>
</evidence>
<dbReference type="Pfam" id="PF01408">
    <property type="entry name" value="GFO_IDH_MocA"/>
    <property type="match status" value="1"/>
</dbReference>
<proteinExistence type="predicted"/>
<evidence type="ECO:0000259" key="1">
    <source>
        <dbReference type="Pfam" id="PF01408"/>
    </source>
</evidence>
<dbReference type="PANTHER" id="PTHR43249">
    <property type="entry name" value="UDP-N-ACETYL-2-AMINO-2-DEOXY-D-GLUCURONATE OXIDASE"/>
    <property type="match status" value="1"/>
</dbReference>
<feature type="domain" description="Gfo/Idh/MocA-like oxidoreductase N-terminal" evidence="1">
    <location>
        <begin position="6"/>
        <end position="121"/>
    </location>
</feature>
<dbReference type="Gene3D" id="3.40.50.720">
    <property type="entry name" value="NAD(P)-binding Rossmann-like Domain"/>
    <property type="match status" value="1"/>
</dbReference>
<dbReference type="InterPro" id="IPR055170">
    <property type="entry name" value="GFO_IDH_MocA-like_dom"/>
</dbReference>
<protein>
    <submittedName>
        <fullName evidence="3">Putative dehydrogenase</fullName>
    </submittedName>
</protein>
<dbReference type="InterPro" id="IPR052515">
    <property type="entry name" value="Gfo/Idh/MocA_Oxidoreductase"/>
</dbReference>
<dbReference type="RefSeq" id="WP_115849529.1">
    <property type="nucleotide sequence ID" value="NZ_QTUC01000001.1"/>
</dbReference>
<dbReference type="Pfam" id="PF22725">
    <property type="entry name" value="GFO_IDH_MocA_C3"/>
    <property type="match status" value="1"/>
</dbReference>
<comment type="caution">
    <text evidence="3">The sequence shown here is derived from an EMBL/GenBank/DDBJ whole genome shotgun (WGS) entry which is preliminary data.</text>
</comment>
<dbReference type="GO" id="GO:0000166">
    <property type="term" value="F:nucleotide binding"/>
    <property type="evidence" value="ECO:0007669"/>
    <property type="project" value="InterPro"/>
</dbReference>
<organism evidence="3 4">
    <name type="scientific">Thermasporomyces composti</name>
    <dbReference type="NCBI Taxonomy" id="696763"/>
    <lineage>
        <taxon>Bacteria</taxon>
        <taxon>Bacillati</taxon>
        <taxon>Actinomycetota</taxon>
        <taxon>Actinomycetes</taxon>
        <taxon>Propionibacteriales</taxon>
        <taxon>Nocardioidaceae</taxon>
        <taxon>Thermasporomyces</taxon>
    </lineage>
</organism>
<dbReference type="EMBL" id="QTUC01000001">
    <property type="protein sequence ID" value="REF35802.1"/>
    <property type="molecule type" value="Genomic_DNA"/>
</dbReference>
<evidence type="ECO:0000259" key="2">
    <source>
        <dbReference type="Pfam" id="PF22725"/>
    </source>
</evidence>
<dbReference type="PANTHER" id="PTHR43249:SF1">
    <property type="entry name" value="D-GLUCOSIDE 3-DEHYDROGENASE"/>
    <property type="match status" value="1"/>
</dbReference>
<feature type="domain" description="GFO/IDH/MocA-like oxidoreductase" evidence="2">
    <location>
        <begin position="133"/>
        <end position="271"/>
    </location>
</feature>
<dbReference type="Gene3D" id="3.30.360.10">
    <property type="entry name" value="Dihydrodipicolinate Reductase, domain 2"/>
    <property type="match status" value="1"/>
</dbReference>
<dbReference type="OrthoDB" id="9792085at2"/>
<name>A0A3D9V1Z1_THECX</name>
<keyword evidence="4" id="KW-1185">Reference proteome</keyword>
<reference evidence="3 4" key="1">
    <citation type="submission" date="2018-08" db="EMBL/GenBank/DDBJ databases">
        <title>Sequencing the genomes of 1000 actinobacteria strains.</title>
        <authorList>
            <person name="Klenk H.-P."/>
        </authorList>
    </citation>
    <scope>NUCLEOTIDE SEQUENCE [LARGE SCALE GENOMIC DNA]</scope>
    <source>
        <strain evidence="3 4">DSM 22891</strain>
    </source>
</reference>
<accession>A0A3D9V1Z1</accession>
<dbReference type="InterPro" id="IPR036291">
    <property type="entry name" value="NAD(P)-bd_dom_sf"/>
</dbReference>
<gene>
    <name evidence="3" type="ORF">DFJ64_1194</name>
</gene>
<evidence type="ECO:0000313" key="4">
    <source>
        <dbReference type="Proteomes" id="UP000256485"/>
    </source>
</evidence>
<dbReference type="AlphaFoldDB" id="A0A3D9V1Z1"/>
<sequence length="347" mass="37690">MSAPTAAVIGAGVISEICHVPGYVREGFRVVGLCDVDRVKAEKLAAKFPVERVYTDWRRMLEAERPDVVSVCTPNALHEEQVIGALEHGAHVLCEKPLATSAEAAERMFAAARRAGRRLMAAQSHRFTPEAMAAKQVVDSGRLGHVYDAEAIVWSRLGLPGRGVFHRRALSGGGVLLDNGVHVLDQALWLLGGPKAARVTAVTGRYFGHRPEIVEVAPGEWDPGEFDVEDFGVAFVRLEGGCSLTLRAAWAAHLDDVAPLRTKLLGTDAALTTVPFVVSGIANGAVYEEVRDDLPPDRRFELEMAHWAAVVRGEVEPLVREEETLTVLRILDAAYQSAREQREVAVG</sequence>
<dbReference type="InterPro" id="IPR000683">
    <property type="entry name" value="Gfo/Idh/MocA-like_OxRdtase_N"/>
</dbReference>
<dbReference type="Proteomes" id="UP000256485">
    <property type="component" value="Unassembled WGS sequence"/>
</dbReference>
<dbReference type="SUPFAM" id="SSF51735">
    <property type="entry name" value="NAD(P)-binding Rossmann-fold domains"/>
    <property type="match status" value="1"/>
</dbReference>